<name>A0A1I3D1K9_9FIRM</name>
<protein>
    <submittedName>
        <fullName evidence="2">Uncharacterized protein</fullName>
    </submittedName>
</protein>
<reference evidence="3" key="1">
    <citation type="submission" date="2016-10" db="EMBL/GenBank/DDBJ databases">
        <authorList>
            <person name="Varghese N."/>
            <person name="Submissions S."/>
        </authorList>
    </citation>
    <scope>NUCLEOTIDE SEQUENCE [LARGE SCALE GENOMIC DNA]</scope>
    <source>
        <strain evidence="3">Z-7934</strain>
    </source>
</reference>
<keyword evidence="1" id="KW-0812">Transmembrane</keyword>
<keyword evidence="3" id="KW-1185">Reference proteome</keyword>
<keyword evidence="1" id="KW-0472">Membrane</keyword>
<feature type="transmembrane region" description="Helical" evidence="1">
    <location>
        <begin position="63"/>
        <end position="82"/>
    </location>
</feature>
<dbReference type="RefSeq" id="WP_093371059.1">
    <property type="nucleotide sequence ID" value="NZ_FOQA01000003.1"/>
</dbReference>
<evidence type="ECO:0000313" key="3">
    <source>
        <dbReference type="Proteomes" id="UP000199287"/>
    </source>
</evidence>
<keyword evidence="1" id="KW-1133">Transmembrane helix</keyword>
<dbReference type="Proteomes" id="UP000199287">
    <property type="component" value="Unassembled WGS sequence"/>
</dbReference>
<dbReference type="EMBL" id="FOQA01000003">
    <property type="protein sequence ID" value="SFH80419.1"/>
    <property type="molecule type" value="Genomic_DNA"/>
</dbReference>
<dbReference type="AlphaFoldDB" id="A0A1I3D1K9"/>
<accession>A0A1I3D1K9</accession>
<feature type="transmembrane region" description="Helical" evidence="1">
    <location>
        <begin position="23"/>
        <end position="43"/>
    </location>
</feature>
<gene>
    <name evidence="2" type="ORF">SAMN05192551_103105</name>
</gene>
<evidence type="ECO:0000256" key="1">
    <source>
        <dbReference type="SAM" id="Phobius"/>
    </source>
</evidence>
<sequence length="106" mass="12373">MGARKNRASLSSKNKYGSFYHKAVTWLLVVAIAIVPLIVRLRVVQLDDITKLHWFSVVNADYFAFYKMVVLLMVAIPLLYFLTRSTWPKDKISLAYYSLITLFLYY</sequence>
<proteinExistence type="predicted"/>
<organism evidence="2 3">
    <name type="scientific">Tindallia magadiensis</name>
    <dbReference type="NCBI Taxonomy" id="69895"/>
    <lineage>
        <taxon>Bacteria</taxon>
        <taxon>Bacillati</taxon>
        <taxon>Bacillota</taxon>
        <taxon>Clostridia</taxon>
        <taxon>Peptostreptococcales</taxon>
        <taxon>Tindalliaceae</taxon>
        <taxon>Tindallia</taxon>
    </lineage>
</organism>
<dbReference type="STRING" id="69895.SAMN05192551_103105"/>
<evidence type="ECO:0000313" key="2">
    <source>
        <dbReference type="EMBL" id="SFH80419.1"/>
    </source>
</evidence>